<feature type="coiled-coil region" evidence="4">
    <location>
        <begin position="109"/>
        <end position="136"/>
    </location>
</feature>
<keyword evidence="4" id="KW-0175">Coiled coil</keyword>
<feature type="domain" description="CUB" evidence="6">
    <location>
        <begin position="230"/>
        <end position="353"/>
    </location>
</feature>
<feature type="region of interest" description="Disordered" evidence="5">
    <location>
        <begin position="1"/>
        <end position="22"/>
    </location>
</feature>
<dbReference type="CDD" id="cd00041">
    <property type="entry name" value="CUB"/>
    <property type="match status" value="1"/>
</dbReference>
<evidence type="ECO:0000313" key="7">
    <source>
        <dbReference type="EMBL" id="ROT67190.1"/>
    </source>
</evidence>
<evidence type="ECO:0000256" key="2">
    <source>
        <dbReference type="ARBA" id="ARBA00023157"/>
    </source>
</evidence>
<proteinExistence type="predicted"/>
<dbReference type="AlphaFoldDB" id="A0A423SSK0"/>
<evidence type="ECO:0000256" key="1">
    <source>
        <dbReference type="ARBA" id="ARBA00022737"/>
    </source>
</evidence>
<dbReference type="PROSITE" id="PS01180">
    <property type="entry name" value="CUB"/>
    <property type="match status" value="1"/>
</dbReference>
<dbReference type="STRING" id="6689.A0A423SSK0"/>
<protein>
    <submittedName>
        <fullName evidence="7">Putative procollagen C-endopeptidase enhancer 2-like</fullName>
    </submittedName>
</protein>
<dbReference type="EMBL" id="QCYY01002835">
    <property type="protein sequence ID" value="ROT67190.1"/>
    <property type="molecule type" value="Genomic_DNA"/>
</dbReference>
<dbReference type="PANTHER" id="PTHR24251">
    <property type="entry name" value="OVOCHYMASE-RELATED"/>
    <property type="match status" value="1"/>
</dbReference>
<comment type="caution">
    <text evidence="3">Lacks conserved residue(s) required for the propagation of feature annotation.</text>
</comment>
<keyword evidence="1" id="KW-0677">Repeat</keyword>
<keyword evidence="8" id="KW-1185">Reference proteome</keyword>
<name>A0A423SSK0_PENVA</name>
<gene>
    <name evidence="7" type="ORF">C7M84_014750</name>
</gene>
<evidence type="ECO:0000256" key="3">
    <source>
        <dbReference type="PROSITE-ProRule" id="PRU00059"/>
    </source>
</evidence>
<sequence>MTSAVTDRQTHPAQRPKTRRRCFRSGDRRRLSLRSSGQDGGHFALRKDGKTPLAVIECSAGLNCGAQSLAACPAKRTRRESSCVSTTAMRVHCFQLFLLLGGSWQLCGASDYLSRKAESENEADFYEDEVDSRELDDYDDYDLEEGEPDYFDDDDEGEEPFARFRRAVRSQLRDRVSKRHDRFRAHACKNRGGKCYGNPEDCDGRVINKFCSKMKGICCIPPWNFPEFNCTGRQIYMTDGEVIEDSEGIIISGYPDIYDRNSYHKMVLNAPEDHVVEIEFKGLDLEYDSFCNHDYLRVVDTYTNQGLGWFNEPRVCGDVLPPIMRSTSHSVTLEMVTDYNIQKGGFVACFKMVPSP</sequence>
<evidence type="ECO:0000256" key="4">
    <source>
        <dbReference type="SAM" id="Coils"/>
    </source>
</evidence>
<dbReference type="SUPFAM" id="SSF49854">
    <property type="entry name" value="Spermadhesin, CUB domain"/>
    <property type="match status" value="1"/>
</dbReference>
<keyword evidence="2" id="KW-1015">Disulfide bond</keyword>
<evidence type="ECO:0000259" key="6">
    <source>
        <dbReference type="PROSITE" id="PS01180"/>
    </source>
</evidence>
<dbReference type="Pfam" id="PF00431">
    <property type="entry name" value="CUB"/>
    <property type="match status" value="1"/>
</dbReference>
<organism evidence="7 8">
    <name type="scientific">Penaeus vannamei</name>
    <name type="common">Whiteleg shrimp</name>
    <name type="synonym">Litopenaeus vannamei</name>
    <dbReference type="NCBI Taxonomy" id="6689"/>
    <lineage>
        <taxon>Eukaryota</taxon>
        <taxon>Metazoa</taxon>
        <taxon>Ecdysozoa</taxon>
        <taxon>Arthropoda</taxon>
        <taxon>Crustacea</taxon>
        <taxon>Multicrustacea</taxon>
        <taxon>Malacostraca</taxon>
        <taxon>Eumalacostraca</taxon>
        <taxon>Eucarida</taxon>
        <taxon>Decapoda</taxon>
        <taxon>Dendrobranchiata</taxon>
        <taxon>Penaeoidea</taxon>
        <taxon>Penaeidae</taxon>
        <taxon>Penaeus</taxon>
    </lineage>
</organism>
<evidence type="ECO:0000256" key="5">
    <source>
        <dbReference type="SAM" id="MobiDB-lite"/>
    </source>
</evidence>
<evidence type="ECO:0000313" key="8">
    <source>
        <dbReference type="Proteomes" id="UP000283509"/>
    </source>
</evidence>
<dbReference type="OrthoDB" id="9971251at2759"/>
<comment type="caution">
    <text evidence="7">The sequence shown here is derived from an EMBL/GenBank/DDBJ whole genome shotgun (WGS) entry which is preliminary data.</text>
</comment>
<dbReference type="InterPro" id="IPR000859">
    <property type="entry name" value="CUB_dom"/>
</dbReference>
<reference evidence="7 8" key="1">
    <citation type="submission" date="2018-04" db="EMBL/GenBank/DDBJ databases">
        <authorList>
            <person name="Zhang X."/>
            <person name="Yuan J."/>
            <person name="Li F."/>
            <person name="Xiang J."/>
        </authorList>
    </citation>
    <scope>NUCLEOTIDE SEQUENCE [LARGE SCALE GENOMIC DNA]</scope>
    <source>
        <tissue evidence="7">Muscle</tissue>
    </source>
</reference>
<accession>A0A423SSK0</accession>
<reference evidence="7 8" key="2">
    <citation type="submission" date="2019-01" db="EMBL/GenBank/DDBJ databases">
        <title>The decoding of complex shrimp genome reveals the adaptation for benthos swimmer, frequently molting mechanism and breeding impact on genome.</title>
        <authorList>
            <person name="Sun Y."/>
            <person name="Gao Y."/>
            <person name="Yu Y."/>
        </authorList>
    </citation>
    <scope>NUCLEOTIDE SEQUENCE [LARGE SCALE GENOMIC DNA]</scope>
    <source>
        <tissue evidence="7">Muscle</tissue>
    </source>
</reference>
<dbReference type="InterPro" id="IPR035914">
    <property type="entry name" value="Sperma_CUB_dom_sf"/>
</dbReference>
<dbReference type="Gene3D" id="2.60.120.290">
    <property type="entry name" value="Spermadhesin, CUB domain"/>
    <property type="match status" value="1"/>
</dbReference>
<dbReference type="Proteomes" id="UP000283509">
    <property type="component" value="Unassembled WGS sequence"/>
</dbReference>
<dbReference type="SMART" id="SM00042">
    <property type="entry name" value="CUB"/>
    <property type="match status" value="1"/>
</dbReference>